<feature type="transmembrane region" description="Helical" evidence="1">
    <location>
        <begin position="179"/>
        <end position="198"/>
    </location>
</feature>
<dbReference type="EMBL" id="QYCN01000003">
    <property type="protein sequence ID" value="RIY13384.1"/>
    <property type="molecule type" value="Genomic_DNA"/>
</dbReference>
<evidence type="ECO:0000256" key="1">
    <source>
        <dbReference type="SAM" id="Phobius"/>
    </source>
</evidence>
<dbReference type="Proteomes" id="UP000284250">
    <property type="component" value="Unassembled WGS sequence"/>
</dbReference>
<reference evidence="2 3" key="1">
    <citation type="submission" date="2019-01" db="EMBL/GenBank/DDBJ databases">
        <title>Hymenobacter humicola sp. nov., isolated from soils in Antarctica.</title>
        <authorList>
            <person name="Sedlacek I."/>
            <person name="Holochova P."/>
            <person name="Kralova S."/>
            <person name="Pantucek R."/>
            <person name="Stankova E."/>
            <person name="Vrbovska V."/>
            <person name="Kristofova L."/>
            <person name="Svec P."/>
            <person name="Busse H.-J."/>
        </authorList>
    </citation>
    <scope>NUCLEOTIDE SEQUENCE [LARGE SCALE GENOMIC DNA]</scope>
    <source>
        <strain evidence="2 3">CCM 8852</strain>
    </source>
</reference>
<gene>
    <name evidence="2" type="ORF">D0T11_02815</name>
</gene>
<sequence>MTTRSIQTSPQLYARFGGALYLLIILFGAFAEGFVNSKLLVPGDAAATARHILASPGLWQMSTLGNLLVVLCAVPLLWIEYLLLRPVSKTLAMLAVLLNTVSLAVEAMSKVFLLLVMPTLENAEYGQTFGVQGQAVLANLALRSHNVTFNVALIFFGITCLVNGYLIFRSGFLPKLLGVLLQVAGGCYLVGCFAALFAPTLADHLLPGILLPCLLGESALCLWLLVKGVDSVRWQARLCRNQQACTLAQV</sequence>
<dbReference type="InterPro" id="IPR025495">
    <property type="entry name" value="DUF4386"/>
</dbReference>
<evidence type="ECO:0000313" key="2">
    <source>
        <dbReference type="EMBL" id="RIY13384.1"/>
    </source>
</evidence>
<keyword evidence="3" id="KW-1185">Reference proteome</keyword>
<name>A0A418R7V7_9BACT</name>
<evidence type="ECO:0000313" key="3">
    <source>
        <dbReference type="Proteomes" id="UP000284250"/>
    </source>
</evidence>
<dbReference type="AlphaFoldDB" id="A0A418R7V7"/>
<comment type="caution">
    <text evidence="2">The sequence shown here is derived from an EMBL/GenBank/DDBJ whole genome shotgun (WGS) entry which is preliminary data.</text>
</comment>
<organism evidence="2 3">
    <name type="scientific">Hymenobacter rubripertinctus</name>
    <dbReference type="NCBI Taxonomy" id="2029981"/>
    <lineage>
        <taxon>Bacteria</taxon>
        <taxon>Pseudomonadati</taxon>
        <taxon>Bacteroidota</taxon>
        <taxon>Cytophagia</taxon>
        <taxon>Cytophagales</taxon>
        <taxon>Hymenobacteraceae</taxon>
        <taxon>Hymenobacter</taxon>
    </lineage>
</organism>
<accession>A0A418R7V7</accession>
<dbReference type="RefSeq" id="WP_119654268.1">
    <property type="nucleotide sequence ID" value="NZ_JBHUOI010000002.1"/>
</dbReference>
<proteinExistence type="predicted"/>
<protein>
    <submittedName>
        <fullName evidence="2">DUF4386 domain-containing protein</fullName>
    </submittedName>
</protein>
<feature type="transmembrane region" description="Helical" evidence="1">
    <location>
        <begin position="12"/>
        <end position="31"/>
    </location>
</feature>
<feature type="transmembrane region" description="Helical" evidence="1">
    <location>
        <begin position="204"/>
        <end position="226"/>
    </location>
</feature>
<keyword evidence="1" id="KW-1133">Transmembrane helix</keyword>
<feature type="transmembrane region" description="Helical" evidence="1">
    <location>
        <begin position="64"/>
        <end position="84"/>
    </location>
</feature>
<feature type="transmembrane region" description="Helical" evidence="1">
    <location>
        <begin position="91"/>
        <end position="116"/>
    </location>
</feature>
<dbReference type="OrthoDB" id="1160166at2"/>
<dbReference type="Pfam" id="PF14329">
    <property type="entry name" value="DUF4386"/>
    <property type="match status" value="1"/>
</dbReference>
<feature type="transmembrane region" description="Helical" evidence="1">
    <location>
        <begin position="147"/>
        <end position="167"/>
    </location>
</feature>
<keyword evidence="1" id="KW-0812">Transmembrane</keyword>
<keyword evidence="1" id="KW-0472">Membrane</keyword>